<sequence>MAKKLTKISNKSYNIYKNQILNNKPFIFTVAIVTIVFVSILILYSQIAGLDREILKQKAEIDELNKTKITLVGEIKAVKSSEQIAEEAMYKLGMVYPSEDQIVYIDSGEEKNLADINYNVFLSPIVSVLRSFTRD</sequence>
<evidence type="ECO:0000256" key="1">
    <source>
        <dbReference type="SAM" id="Phobius"/>
    </source>
</evidence>
<protein>
    <submittedName>
        <fullName evidence="2">Cell division protein FtsL</fullName>
    </submittedName>
</protein>
<proteinExistence type="predicted"/>
<organism evidence="2">
    <name type="scientific">Peptoniphilus gorbachii</name>
    <dbReference type="NCBI Taxonomy" id="411567"/>
    <lineage>
        <taxon>Bacteria</taxon>
        <taxon>Bacillati</taxon>
        <taxon>Bacillota</taxon>
        <taxon>Tissierellia</taxon>
        <taxon>Tissierellales</taxon>
        <taxon>Peptoniphilaceae</taxon>
        <taxon>Peptoniphilus</taxon>
    </lineage>
</organism>
<dbReference type="EMBL" id="CACRUP010000001">
    <property type="protein sequence ID" value="VYT66035.1"/>
    <property type="molecule type" value="Genomic_DNA"/>
</dbReference>
<dbReference type="InterPro" id="IPR007060">
    <property type="entry name" value="FtsL/DivIC"/>
</dbReference>
<keyword evidence="1" id="KW-0472">Membrane</keyword>
<evidence type="ECO:0000313" key="2">
    <source>
        <dbReference type="EMBL" id="VYT66035.1"/>
    </source>
</evidence>
<gene>
    <name evidence="2" type="primary">ftsL_1</name>
    <name evidence="2" type="ORF">PGLFYP46_00113</name>
</gene>
<keyword evidence="2" id="KW-0132">Cell division</keyword>
<accession>A0A6N2YGU2</accession>
<keyword evidence="1" id="KW-0812">Transmembrane</keyword>
<dbReference type="GO" id="GO:0051301">
    <property type="term" value="P:cell division"/>
    <property type="evidence" value="ECO:0007669"/>
    <property type="project" value="UniProtKB-KW"/>
</dbReference>
<feature type="transmembrane region" description="Helical" evidence="1">
    <location>
        <begin position="26"/>
        <end position="44"/>
    </location>
</feature>
<keyword evidence="2" id="KW-0131">Cell cycle</keyword>
<keyword evidence="1" id="KW-1133">Transmembrane helix</keyword>
<dbReference type="Pfam" id="PF04977">
    <property type="entry name" value="DivIC"/>
    <property type="match status" value="1"/>
</dbReference>
<name>A0A6N2YGU2_9FIRM</name>
<reference evidence="2" key="1">
    <citation type="submission" date="2019-11" db="EMBL/GenBank/DDBJ databases">
        <authorList>
            <person name="Feng L."/>
        </authorList>
    </citation>
    <scope>NUCLEOTIDE SEQUENCE</scope>
    <source>
        <strain evidence="2">PgorbachiiLFYP46</strain>
    </source>
</reference>
<dbReference type="RefSeq" id="WP_156700062.1">
    <property type="nucleotide sequence ID" value="NZ_CACRUP010000001.1"/>
</dbReference>
<dbReference type="AlphaFoldDB" id="A0A6N2YGU2"/>